<dbReference type="SUPFAM" id="SSF158702">
    <property type="entry name" value="Sec63 N-terminal domain-like"/>
    <property type="match status" value="1"/>
</dbReference>
<dbReference type="eggNOG" id="KOG0952">
    <property type="taxonomic scope" value="Eukaryota"/>
</dbReference>
<dbReference type="GO" id="GO:0003723">
    <property type="term" value="F:RNA binding"/>
    <property type="evidence" value="ECO:0007669"/>
    <property type="project" value="TreeGrafter"/>
</dbReference>
<sequence length="274" mass="31392">MEQHMTVHIPKHIYFFNLKSVLDQAIRIIQAMIDISSMNGYLVATLGLISILQMIIQARWFDSPPFLTLPHVDEIVLPQFKRFLSLHLPELISIVDSKGFAFLTRHLDNMLDVKQIRDIYQTINGLPLINLKVTIKRADDESRAVDVDLDLPDTSIKARHYIELEADTDYLINFMVSRPPRPEAKPRKHVFAPKYAKAKDENWIFIIGDSNTRELIALKRSGFIGNKPMTISLIIRTPTQYGRFIYSLYLLSDALIGLDQQYDLGIDIVSKSGP</sequence>
<evidence type="ECO:0000313" key="10">
    <source>
        <dbReference type="EnsemblMetazoa" id="tetur15g04100.1"/>
    </source>
</evidence>
<evidence type="ECO:0000259" key="9">
    <source>
        <dbReference type="SMART" id="SM00973"/>
    </source>
</evidence>
<evidence type="ECO:0000256" key="1">
    <source>
        <dbReference type="ARBA" id="ARBA00004141"/>
    </source>
</evidence>
<dbReference type="GO" id="GO:0016020">
    <property type="term" value="C:membrane"/>
    <property type="evidence" value="ECO:0007669"/>
    <property type="project" value="UniProtKB-SubCell"/>
</dbReference>
<keyword evidence="11" id="KW-1185">Reference proteome</keyword>
<accession>T1KN62</accession>
<dbReference type="InterPro" id="IPR004179">
    <property type="entry name" value="Sec63-dom"/>
</dbReference>
<evidence type="ECO:0000313" key="11">
    <source>
        <dbReference type="Proteomes" id="UP000015104"/>
    </source>
</evidence>
<feature type="domain" description="SEC63" evidence="9">
    <location>
        <begin position="1"/>
        <end position="266"/>
    </location>
</feature>
<dbReference type="Pfam" id="PF02889">
    <property type="entry name" value="Sec63"/>
    <property type="match status" value="1"/>
</dbReference>
<dbReference type="Gene3D" id="2.60.40.150">
    <property type="entry name" value="C2 domain"/>
    <property type="match status" value="1"/>
</dbReference>
<reference evidence="10" key="2">
    <citation type="submission" date="2015-06" db="UniProtKB">
        <authorList>
            <consortium name="EnsemblMetazoa"/>
        </authorList>
    </citation>
    <scope>IDENTIFICATION</scope>
</reference>
<dbReference type="Gene3D" id="1.10.3380.10">
    <property type="entry name" value="Sec63 N-terminal domain-like domain"/>
    <property type="match status" value="1"/>
</dbReference>
<keyword evidence="5 8" id="KW-1133">Transmembrane helix</keyword>
<protein>
    <recommendedName>
        <fullName evidence="9">SEC63 domain-containing protein</fullName>
    </recommendedName>
</protein>
<evidence type="ECO:0000256" key="3">
    <source>
        <dbReference type="ARBA" id="ARBA00022692"/>
    </source>
</evidence>
<dbReference type="GO" id="GO:0005783">
    <property type="term" value="C:endoplasmic reticulum"/>
    <property type="evidence" value="ECO:0007669"/>
    <property type="project" value="UniProtKB-SubCell"/>
</dbReference>
<dbReference type="EnsemblMetazoa" id="tetur15g04100.1">
    <property type="protein sequence ID" value="tetur15g04100.1"/>
    <property type="gene ID" value="tetur15g04100"/>
</dbReference>
<keyword evidence="6 8" id="KW-0472">Membrane</keyword>
<dbReference type="HOGENOM" id="CLU_000335_0_3_1"/>
<dbReference type="SUPFAM" id="SSF81296">
    <property type="entry name" value="E set domains"/>
    <property type="match status" value="1"/>
</dbReference>
<keyword evidence="7" id="KW-0143">Chaperone</keyword>
<organism evidence="10 11">
    <name type="scientific">Tetranychus urticae</name>
    <name type="common">Two-spotted spider mite</name>
    <dbReference type="NCBI Taxonomy" id="32264"/>
    <lineage>
        <taxon>Eukaryota</taxon>
        <taxon>Metazoa</taxon>
        <taxon>Ecdysozoa</taxon>
        <taxon>Arthropoda</taxon>
        <taxon>Chelicerata</taxon>
        <taxon>Arachnida</taxon>
        <taxon>Acari</taxon>
        <taxon>Acariformes</taxon>
        <taxon>Trombidiformes</taxon>
        <taxon>Prostigmata</taxon>
        <taxon>Eleutherengona</taxon>
        <taxon>Raphignathae</taxon>
        <taxon>Tetranychoidea</taxon>
        <taxon>Tetranychidae</taxon>
        <taxon>Tetranychus</taxon>
    </lineage>
</organism>
<evidence type="ECO:0000256" key="8">
    <source>
        <dbReference type="SAM" id="Phobius"/>
    </source>
</evidence>
<dbReference type="InterPro" id="IPR035892">
    <property type="entry name" value="C2_domain_sf"/>
</dbReference>
<dbReference type="InterPro" id="IPR014756">
    <property type="entry name" value="Ig_E-set"/>
</dbReference>
<dbReference type="STRING" id="32264.T1KN62"/>
<name>T1KN62_TETUR</name>
<evidence type="ECO:0000256" key="6">
    <source>
        <dbReference type="ARBA" id="ARBA00023136"/>
    </source>
</evidence>
<dbReference type="FunFam" id="2.60.40.150:FF:000113">
    <property type="entry name" value="activating signal cointegrator 1 complex subunit 3"/>
    <property type="match status" value="1"/>
</dbReference>
<feature type="transmembrane region" description="Helical" evidence="8">
    <location>
        <begin position="41"/>
        <end position="61"/>
    </location>
</feature>
<dbReference type="EMBL" id="CAEY01000254">
    <property type="status" value="NOT_ANNOTATED_CDS"/>
    <property type="molecule type" value="Genomic_DNA"/>
</dbReference>
<dbReference type="AlphaFoldDB" id="T1KN62"/>
<dbReference type="PANTHER" id="PTHR24075">
    <property type="entry name" value="SEC63 DOMAIN-CONTAINING"/>
    <property type="match status" value="1"/>
</dbReference>
<dbReference type="SMART" id="SM00973">
    <property type="entry name" value="Sec63"/>
    <property type="match status" value="1"/>
</dbReference>
<keyword evidence="3 8" id="KW-0812">Transmembrane</keyword>
<proteinExistence type="predicted"/>
<evidence type="ECO:0000256" key="7">
    <source>
        <dbReference type="ARBA" id="ARBA00023186"/>
    </source>
</evidence>
<evidence type="ECO:0000256" key="5">
    <source>
        <dbReference type="ARBA" id="ARBA00022989"/>
    </source>
</evidence>
<evidence type="ECO:0000256" key="2">
    <source>
        <dbReference type="ARBA" id="ARBA00004240"/>
    </source>
</evidence>
<evidence type="ECO:0000256" key="4">
    <source>
        <dbReference type="ARBA" id="ARBA00022824"/>
    </source>
</evidence>
<comment type="subcellular location">
    <subcellularLocation>
        <location evidence="2">Endoplasmic reticulum</location>
    </subcellularLocation>
    <subcellularLocation>
        <location evidence="1">Membrane</location>
        <topology evidence="1">Multi-pass membrane protein</topology>
    </subcellularLocation>
</comment>
<dbReference type="PANTHER" id="PTHR24075:SF6">
    <property type="entry name" value="ACTIVATING SIGNAL COINTEGRATOR 1 COMPLEX SUBUNIT 3"/>
    <property type="match status" value="1"/>
</dbReference>
<dbReference type="GO" id="GO:0005634">
    <property type="term" value="C:nucleus"/>
    <property type="evidence" value="ECO:0007669"/>
    <property type="project" value="TreeGrafter"/>
</dbReference>
<dbReference type="Proteomes" id="UP000015104">
    <property type="component" value="Unassembled WGS sequence"/>
</dbReference>
<dbReference type="GO" id="GO:0043138">
    <property type="term" value="F:3'-5' DNA helicase activity"/>
    <property type="evidence" value="ECO:0007669"/>
    <property type="project" value="TreeGrafter"/>
</dbReference>
<keyword evidence="4" id="KW-0256">Endoplasmic reticulum</keyword>
<reference evidence="11" key="1">
    <citation type="submission" date="2011-08" db="EMBL/GenBank/DDBJ databases">
        <authorList>
            <person name="Rombauts S."/>
        </authorList>
    </citation>
    <scope>NUCLEOTIDE SEQUENCE</scope>
    <source>
        <strain evidence="11">London</strain>
    </source>
</reference>